<dbReference type="EMBL" id="MN740992">
    <property type="protein sequence ID" value="QHU21744.1"/>
    <property type="molecule type" value="Genomic_DNA"/>
</dbReference>
<reference evidence="2" key="1">
    <citation type="journal article" date="2020" name="Nature">
        <title>Giant virus diversity and host interactions through global metagenomics.</title>
        <authorList>
            <person name="Schulz F."/>
            <person name="Roux S."/>
            <person name="Paez-Espino D."/>
            <person name="Jungbluth S."/>
            <person name="Walsh D.A."/>
            <person name="Denef V.J."/>
            <person name="McMahon K.D."/>
            <person name="Konstantinidis K.T."/>
            <person name="Eloe-Fadrosh E.A."/>
            <person name="Kyrpides N.C."/>
            <person name="Woyke T."/>
        </authorList>
    </citation>
    <scope>NUCLEOTIDE SEQUENCE</scope>
    <source>
        <strain evidence="2">GVMAG-S-3300013286-35</strain>
    </source>
</reference>
<dbReference type="AlphaFoldDB" id="A0A6C0KZ03"/>
<organism evidence="2">
    <name type="scientific">viral metagenome</name>
    <dbReference type="NCBI Taxonomy" id="1070528"/>
    <lineage>
        <taxon>unclassified sequences</taxon>
        <taxon>metagenomes</taxon>
        <taxon>organismal metagenomes</taxon>
    </lineage>
</organism>
<dbReference type="Pfam" id="PF00692">
    <property type="entry name" value="dUTPase"/>
    <property type="match status" value="1"/>
</dbReference>
<evidence type="ECO:0000313" key="2">
    <source>
        <dbReference type="EMBL" id="QHU21744.1"/>
    </source>
</evidence>
<feature type="domain" description="dUTPase-like" evidence="1">
    <location>
        <begin position="29"/>
        <end position="160"/>
    </location>
</feature>
<proteinExistence type="predicted"/>
<evidence type="ECO:0000259" key="1">
    <source>
        <dbReference type="Pfam" id="PF00692"/>
    </source>
</evidence>
<dbReference type="Gene3D" id="2.70.40.10">
    <property type="match status" value="1"/>
</dbReference>
<dbReference type="SUPFAM" id="SSF51283">
    <property type="entry name" value="dUTPase-like"/>
    <property type="match status" value="1"/>
</dbReference>
<accession>A0A6C0KZ03</accession>
<dbReference type="InterPro" id="IPR036157">
    <property type="entry name" value="dUTPase-like_sf"/>
</dbReference>
<dbReference type="InterPro" id="IPR029054">
    <property type="entry name" value="dUTPase-like"/>
</dbReference>
<protein>
    <recommendedName>
        <fullName evidence="1">dUTPase-like domain-containing protein</fullName>
    </recommendedName>
</protein>
<sequence length="161" mass="17294">MAELFLKVVPEMKEQYVVAAAKYNAQPLDQRDSGFDLFCQEEVYSTWGGPAMFLRFGVESACATMGGLGCAYWLMPRSSMSKTPFICANSMGLIDIGYRGPLMGAVRQVQPLEGLQTITKGTRLFQAVSGSAVPWSTVHVVDELPGSATLRGTGGFGSTGH</sequence>
<name>A0A6C0KZ03_9ZZZZ</name>